<reference evidence="1 2" key="1">
    <citation type="journal article" date="2019" name="Int. J. Syst. Evol. Microbiol.">
        <title>The Global Catalogue of Microorganisms (GCM) 10K type strain sequencing project: providing services to taxonomists for standard genome sequencing and annotation.</title>
        <authorList>
            <consortium name="The Broad Institute Genomics Platform"/>
            <consortium name="The Broad Institute Genome Sequencing Center for Infectious Disease"/>
            <person name="Wu L."/>
            <person name="Ma J."/>
        </authorList>
    </citation>
    <scope>NUCLEOTIDE SEQUENCE [LARGE SCALE GENOMIC DNA]</scope>
    <source>
        <strain evidence="1 2">JCM 14969</strain>
    </source>
</reference>
<dbReference type="SUPFAM" id="SSF55811">
    <property type="entry name" value="Nudix"/>
    <property type="match status" value="1"/>
</dbReference>
<name>A0ABN2DR20_9ACTN</name>
<evidence type="ECO:0000313" key="2">
    <source>
        <dbReference type="Proteomes" id="UP001500393"/>
    </source>
</evidence>
<organism evidence="1 2">
    <name type="scientific">Kribbella sancticallisti</name>
    <dbReference type="NCBI Taxonomy" id="460087"/>
    <lineage>
        <taxon>Bacteria</taxon>
        <taxon>Bacillati</taxon>
        <taxon>Actinomycetota</taxon>
        <taxon>Actinomycetes</taxon>
        <taxon>Propionibacteriales</taxon>
        <taxon>Kribbellaceae</taxon>
        <taxon>Kribbella</taxon>
    </lineage>
</organism>
<dbReference type="Gene3D" id="3.90.79.10">
    <property type="entry name" value="Nucleoside Triphosphate Pyrophosphohydrolase"/>
    <property type="match status" value="1"/>
</dbReference>
<dbReference type="InterPro" id="IPR015797">
    <property type="entry name" value="NUDIX_hydrolase-like_dom_sf"/>
</dbReference>
<dbReference type="Proteomes" id="UP001500393">
    <property type="component" value="Unassembled WGS sequence"/>
</dbReference>
<dbReference type="RefSeq" id="WP_344216041.1">
    <property type="nucleotide sequence ID" value="NZ_BAAAOS010000022.1"/>
</dbReference>
<evidence type="ECO:0008006" key="3">
    <source>
        <dbReference type="Google" id="ProtNLM"/>
    </source>
</evidence>
<sequence>MDGDVPAGGAARELRVESGLRAAAGELELVWTTRTIADGRATSRPWNYLVDVADPAFAVDDPDGSVMEVRWFPVPDAVRLLGEMPYPPIAVPAVDYLTSGTAALDWFAEARPGAP</sequence>
<gene>
    <name evidence="1" type="ORF">GCM10009789_40220</name>
</gene>
<evidence type="ECO:0000313" key="1">
    <source>
        <dbReference type="EMBL" id="GAA1582410.1"/>
    </source>
</evidence>
<proteinExistence type="predicted"/>
<keyword evidence="2" id="KW-1185">Reference proteome</keyword>
<dbReference type="EMBL" id="BAAAOS010000022">
    <property type="protein sequence ID" value="GAA1582410.1"/>
    <property type="molecule type" value="Genomic_DNA"/>
</dbReference>
<protein>
    <recommendedName>
        <fullName evidence="3">NUDIX domain-containing protein</fullName>
    </recommendedName>
</protein>
<comment type="caution">
    <text evidence="1">The sequence shown here is derived from an EMBL/GenBank/DDBJ whole genome shotgun (WGS) entry which is preliminary data.</text>
</comment>
<accession>A0ABN2DR20</accession>
<dbReference type="CDD" id="cd02883">
    <property type="entry name" value="NUDIX_Hydrolase"/>
    <property type="match status" value="1"/>
</dbReference>